<dbReference type="OrthoDB" id="9801098at2"/>
<dbReference type="GO" id="GO:0005829">
    <property type="term" value="C:cytosol"/>
    <property type="evidence" value="ECO:0007669"/>
    <property type="project" value="TreeGrafter"/>
</dbReference>
<comment type="catalytic activity">
    <reaction evidence="1">
        <text>AMP + H2O = D-ribose 5-phosphate + adenine</text>
        <dbReference type="Rhea" id="RHEA:20129"/>
        <dbReference type="ChEBI" id="CHEBI:15377"/>
        <dbReference type="ChEBI" id="CHEBI:16708"/>
        <dbReference type="ChEBI" id="CHEBI:78346"/>
        <dbReference type="ChEBI" id="CHEBI:456215"/>
        <dbReference type="EC" id="3.2.2.4"/>
    </reaction>
</comment>
<dbReference type="PANTHER" id="PTHR31223:SF70">
    <property type="entry name" value="LOG FAMILY PROTEIN YJL055W"/>
    <property type="match status" value="1"/>
</dbReference>
<dbReference type="Proteomes" id="UP000238220">
    <property type="component" value="Unassembled WGS sequence"/>
</dbReference>
<dbReference type="InterPro" id="IPR031100">
    <property type="entry name" value="LOG_fam"/>
</dbReference>
<proteinExistence type="inferred from homology"/>
<sequence length="194" mass="21089">MLKNICVYCGSSPGRLPAYAEGARALAAALVERGIGLVYGGSNLGVMGVLADEVLRLGGRVTGVIPEALVEKEAGHNGLSELRITRSMHERKALMAELSDGFIALPGGLGTLEEILEIWTWAQLSLHEKPCGLLNVAGYYDRLGGFLDHARDEGFVRPAHHAMMMVDDDPRRLLQQFDGYVAPPPTRWVERSLP</sequence>
<protein>
    <recommendedName>
        <fullName evidence="3">Cytokinin riboside 5'-monophosphate phosphoribohydrolase</fullName>
        <ecNumber evidence="3">3.2.2.n1</ecNumber>
    </recommendedName>
</protein>
<dbReference type="Pfam" id="PF03641">
    <property type="entry name" value="Lysine_decarbox"/>
    <property type="match status" value="1"/>
</dbReference>
<keyword evidence="5" id="KW-1185">Reference proteome</keyword>
<gene>
    <name evidence="4" type="ORF">C3942_13630</name>
</gene>
<dbReference type="SUPFAM" id="SSF102405">
    <property type="entry name" value="MCP/YpsA-like"/>
    <property type="match status" value="1"/>
</dbReference>
<keyword evidence="3" id="KW-0378">Hydrolase</keyword>
<dbReference type="EMBL" id="PSNW01000007">
    <property type="protein sequence ID" value="PPE73308.1"/>
    <property type="molecule type" value="Genomic_DNA"/>
</dbReference>
<dbReference type="PANTHER" id="PTHR31223">
    <property type="entry name" value="LOG FAMILY PROTEIN YJL055W"/>
    <property type="match status" value="1"/>
</dbReference>
<dbReference type="GO" id="GO:0008714">
    <property type="term" value="F:AMP nucleosidase activity"/>
    <property type="evidence" value="ECO:0007669"/>
    <property type="project" value="UniProtKB-EC"/>
</dbReference>
<dbReference type="InterPro" id="IPR005269">
    <property type="entry name" value="LOG"/>
</dbReference>
<comment type="similarity">
    <text evidence="2 3">Belongs to the LOG family.</text>
</comment>
<comment type="caution">
    <text evidence="4">The sequence shown here is derived from an EMBL/GenBank/DDBJ whole genome shotgun (WGS) entry which is preliminary data.</text>
</comment>
<keyword evidence="3" id="KW-0203">Cytokinin biosynthesis</keyword>
<dbReference type="EC" id="3.2.2.n1" evidence="3"/>
<evidence type="ECO:0000256" key="1">
    <source>
        <dbReference type="ARBA" id="ARBA00000274"/>
    </source>
</evidence>
<accession>A0A2S5TEP5</accession>
<dbReference type="RefSeq" id="WP_104230904.1">
    <property type="nucleotide sequence ID" value="NZ_PSNW01000007.1"/>
</dbReference>
<evidence type="ECO:0000313" key="5">
    <source>
        <dbReference type="Proteomes" id="UP000238220"/>
    </source>
</evidence>
<evidence type="ECO:0000256" key="3">
    <source>
        <dbReference type="RuleBase" id="RU363015"/>
    </source>
</evidence>
<name>A0A2S5TEP5_9GAMM</name>
<reference evidence="4 5" key="1">
    <citation type="submission" date="2018-02" db="EMBL/GenBank/DDBJ databases">
        <title>Genome sequencing of Solimonas sp. HR-BB.</title>
        <authorList>
            <person name="Lee Y."/>
            <person name="Jeon C.O."/>
        </authorList>
    </citation>
    <scope>NUCLEOTIDE SEQUENCE [LARGE SCALE GENOMIC DNA]</scope>
    <source>
        <strain evidence="4 5">HR-BB</strain>
    </source>
</reference>
<organism evidence="4 5">
    <name type="scientific">Solimonas fluminis</name>
    <dbReference type="NCBI Taxonomy" id="2086571"/>
    <lineage>
        <taxon>Bacteria</taxon>
        <taxon>Pseudomonadati</taxon>
        <taxon>Pseudomonadota</taxon>
        <taxon>Gammaproteobacteria</taxon>
        <taxon>Nevskiales</taxon>
        <taxon>Nevskiaceae</taxon>
        <taxon>Solimonas</taxon>
    </lineage>
</organism>
<dbReference type="Gene3D" id="3.40.50.450">
    <property type="match status" value="1"/>
</dbReference>
<dbReference type="GO" id="GO:0009691">
    <property type="term" value="P:cytokinin biosynthetic process"/>
    <property type="evidence" value="ECO:0007669"/>
    <property type="project" value="UniProtKB-UniRule"/>
</dbReference>
<dbReference type="NCBIfam" id="TIGR00730">
    <property type="entry name" value="Rossman fold protein, TIGR00730 family"/>
    <property type="match status" value="1"/>
</dbReference>
<evidence type="ECO:0000256" key="2">
    <source>
        <dbReference type="ARBA" id="ARBA00006763"/>
    </source>
</evidence>
<dbReference type="AlphaFoldDB" id="A0A2S5TEP5"/>
<evidence type="ECO:0000313" key="4">
    <source>
        <dbReference type="EMBL" id="PPE73308.1"/>
    </source>
</evidence>